<reference evidence="2 3" key="1">
    <citation type="submission" date="2019-04" db="EMBL/GenBank/DDBJ databases">
        <title>Genome of a novel bacterium Candidatus Jettenia ecosi reconstructed from metagenome of an anammox bioreactor.</title>
        <authorList>
            <person name="Mardanov A.V."/>
            <person name="Beletsky A.V."/>
            <person name="Ravin N.V."/>
            <person name="Botchkova E.A."/>
            <person name="Litti Y.V."/>
            <person name="Nozhevnikova A.N."/>
        </authorList>
    </citation>
    <scope>NUCLEOTIDE SEQUENCE [LARGE SCALE GENOMIC DNA]</scope>
    <source>
        <strain evidence="2">J2</strain>
    </source>
</reference>
<name>A0A533Q5H5_9BACT</name>
<feature type="region of interest" description="Disordered" evidence="1">
    <location>
        <begin position="1"/>
        <end position="38"/>
    </location>
</feature>
<sequence length="38" mass="4497">MRRLPESPQEKPSERKEKGMPGSDSFEMLATRRLDHLR</sequence>
<evidence type="ECO:0000256" key="1">
    <source>
        <dbReference type="SAM" id="MobiDB-lite"/>
    </source>
</evidence>
<dbReference type="AlphaFoldDB" id="A0A533Q5H5"/>
<feature type="compositionally biased region" description="Basic and acidic residues" evidence="1">
    <location>
        <begin position="1"/>
        <end position="19"/>
    </location>
</feature>
<accession>A0A533Q5H5</accession>
<dbReference type="EMBL" id="SULG01000209">
    <property type="protein sequence ID" value="TLD39792.1"/>
    <property type="molecule type" value="Genomic_DNA"/>
</dbReference>
<dbReference type="Proteomes" id="UP000319783">
    <property type="component" value="Unassembled WGS sequence"/>
</dbReference>
<protein>
    <submittedName>
        <fullName evidence="2">Uncharacterized protein</fullName>
    </submittedName>
</protein>
<proteinExistence type="predicted"/>
<evidence type="ECO:0000313" key="3">
    <source>
        <dbReference type="Proteomes" id="UP000319783"/>
    </source>
</evidence>
<comment type="caution">
    <text evidence="2">The sequence shown here is derived from an EMBL/GenBank/DDBJ whole genome shotgun (WGS) entry which is preliminary data.</text>
</comment>
<organism evidence="2 3">
    <name type="scientific">Candidatus Jettenia ecosi</name>
    <dbReference type="NCBI Taxonomy" id="2494326"/>
    <lineage>
        <taxon>Bacteria</taxon>
        <taxon>Pseudomonadati</taxon>
        <taxon>Planctomycetota</taxon>
        <taxon>Candidatus Brocadiia</taxon>
        <taxon>Candidatus Brocadiales</taxon>
        <taxon>Candidatus Brocadiaceae</taxon>
        <taxon>Candidatus Jettenia</taxon>
    </lineage>
</organism>
<evidence type="ECO:0000313" key="2">
    <source>
        <dbReference type="EMBL" id="TLD39792.1"/>
    </source>
</evidence>
<gene>
    <name evidence="2" type="ORF">JETT_3946</name>
</gene>